<dbReference type="HOGENOM" id="CLU_051576_0_0_1"/>
<dbReference type="PaxDb" id="2903-EOD07701"/>
<dbReference type="eggNOG" id="KOG2948">
    <property type="taxonomic scope" value="Eukaryota"/>
</dbReference>
<dbReference type="GeneID" id="17253825"/>
<dbReference type="KEGG" id="ehx:EMIHUDRAFT_438498"/>
<protein>
    <submittedName>
        <fullName evidence="2">Uncharacterized protein</fullName>
    </submittedName>
</protein>
<comment type="similarity">
    <text evidence="1">Belongs to the MYG1 family.</text>
</comment>
<dbReference type="InterPro" id="IPR003226">
    <property type="entry name" value="MYG1_exonuclease"/>
</dbReference>
<name>A0A0D3I8W6_EMIH1</name>
<evidence type="ECO:0000313" key="3">
    <source>
        <dbReference type="Proteomes" id="UP000013827"/>
    </source>
</evidence>
<dbReference type="Pfam" id="PF03690">
    <property type="entry name" value="MYG1_exonuc"/>
    <property type="match status" value="1"/>
</dbReference>
<evidence type="ECO:0000313" key="2">
    <source>
        <dbReference type="EnsemblProtists" id="EOD07701"/>
    </source>
</evidence>
<dbReference type="GO" id="GO:0005737">
    <property type="term" value="C:cytoplasm"/>
    <property type="evidence" value="ECO:0007669"/>
    <property type="project" value="TreeGrafter"/>
</dbReference>
<dbReference type="STRING" id="2903.R1D9Z6"/>
<dbReference type="Proteomes" id="UP000013827">
    <property type="component" value="Unassembled WGS sequence"/>
</dbReference>
<dbReference type="OMA" id="MICLTTK"/>
<accession>A0A0D3I8W6</accession>
<dbReference type="EnsemblProtists" id="EOD07701">
    <property type="protein sequence ID" value="EOD07701"/>
    <property type="gene ID" value="EMIHUDRAFT_438498"/>
</dbReference>
<dbReference type="AlphaFoldDB" id="A0A0D3I8W6"/>
<dbReference type="GO" id="GO:0005634">
    <property type="term" value="C:nucleus"/>
    <property type="evidence" value="ECO:0007669"/>
    <property type="project" value="TreeGrafter"/>
</dbReference>
<organism evidence="2 3">
    <name type="scientific">Emiliania huxleyi (strain CCMP1516)</name>
    <dbReference type="NCBI Taxonomy" id="280463"/>
    <lineage>
        <taxon>Eukaryota</taxon>
        <taxon>Haptista</taxon>
        <taxon>Haptophyta</taxon>
        <taxon>Prymnesiophyceae</taxon>
        <taxon>Isochrysidales</taxon>
        <taxon>Noelaerhabdaceae</taxon>
        <taxon>Emiliania</taxon>
    </lineage>
</organism>
<keyword evidence="3" id="KW-1185">Reference proteome</keyword>
<dbReference type="PANTHER" id="PTHR11215">
    <property type="entry name" value="METAL DEPENDENT HYDROLASE - RELATED"/>
    <property type="match status" value="1"/>
</dbReference>
<dbReference type="RefSeq" id="XP_005760130.1">
    <property type="nucleotide sequence ID" value="XM_005760073.1"/>
</dbReference>
<evidence type="ECO:0000256" key="1">
    <source>
        <dbReference type="ARBA" id="ARBA00010105"/>
    </source>
</evidence>
<proteinExistence type="inferred from homology"/>
<dbReference type="PANTHER" id="PTHR11215:SF1">
    <property type="entry name" value="MYG1 EXONUCLEASE"/>
    <property type="match status" value="1"/>
</dbReference>
<reference evidence="2" key="2">
    <citation type="submission" date="2024-10" db="UniProtKB">
        <authorList>
            <consortium name="EnsemblProtists"/>
        </authorList>
    </citation>
    <scope>IDENTIFICATION</scope>
</reference>
<sequence length="345" mass="38033">MTSIGTHSGAFQADEALGVWLLRRLPQYKSASLTRSRDPDVLKPLTIVIDVAGLYDHDQLRYDHHQRGFFETFDGENKAARDGGRPDVTGPDSATGVFKTKLSASGLVYKHYGREILYALHPTLRSSPDALEWVYTKMYRDFMEGLDANDNGIEIADQVRYKDGTSLPMRVARLNSRWNEPAGSGPTETERFEQASALCGSEFGAALEYIVECELPARSLVEEALQARHSVHPCGEVLCLSSGGCPWKTHLYELERSLGVEPLVKFVLYPDTAGMWRVQAVTVEGTAFTNRLGLLEPWRGVRDAELAAKCGIPGAKFVHASGFIGGHETNEGALQMALKTIESSR</sequence>
<reference evidence="3" key="1">
    <citation type="journal article" date="2013" name="Nature">
        <title>Pan genome of the phytoplankton Emiliania underpins its global distribution.</title>
        <authorList>
            <person name="Read B.A."/>
            <person name="Kegel J."/>
            <person name="Klute M.J."/>
            <person name="Kuo A."/>
            <person name="Lefebvre S.C."/>
            <person name="Maumus F."/>
            <person name="Mayer C."/>
            <person name="Miller J."/>
            <person name="Monier A."/>
            <person name="Salamov A."/>
            <person name="Young J."/>
            <person name="Aguilar M."/>
            <person name="Claverie J.M."/>
            <person name="Frickenhaus S."/>
            <person name="Gonzalez K."/>
            <person name="Herman E.K."/>
            <person name="Lin Y.C."/>
            <person name="Napier J."/>
            <person name="Ogata H."/>
            <person name="Sarno A.F."/>
            <person name="Shmutz J."/>
            <person name="Schroeder D."/>
            <person name="de Vargas C."/>
            <person name="Verret F."/>
            <person name="von Dassow P."/>
            <person name="Valentin K."/>
            <person name="Van de Peer Y."/>
            <person name="Wheeler G."/>
            <person name="Dacks J.B."/>
            <person name="Delwiche C.F."/>
            <person name="Dyhrman S.T."/>
            <person name="Glockner G."/>
            <person name="John U."/>
            <person name="Richards T."/>
            <person name="Worden A.Z."/>
            <person name="Zhang X."/>
            <person name="Grigoriev I.V."/>
            <person name="Allen A.E."/>
            <person name="Bidle K."/>
            <person name="Borodovsky M."/>
            <person name="Bowler C."/>
            <person name="Brownlee C."/>
            <person name="Cock J.M."/>
            <person name="Elias M."/>
            <person name="Gladyshev V.N."/>
            <person name="Groth M."/>
            <person name="Guda C."/>
            <person name="Hadaegh A."/>
            <person name="Iglesias-Rodriguez M.D."/>
            <person name="Jenkins J."/>
            <person name="Jones B.M."/>
            <person name="Lawson T."/>
            <person name="Leese F."/>
            <person name="Lindquist E."/>
            <person name="Lobanov A."/>
            <person name="Lomsadze A."/>
            <person name="Malik S.B."/>
            <person name="Marsh M.E."/>
            <person name="Mackinder L."/>
            <person name="Mock T."/>
            <person name="Mueller-Roeber B."/>
            <person name="Pagarete A."/>
            <person name="Parker M."/>
            <person name="Probert I."/>
            <person name="Quesneville H."/>
            <person name="Raines C."/>
            <person name="Rensing S.A."/>
            <person name="Riano-Pachon D.M."/>
            <person name="Richier S."/>
            <person name="Rokitta S."/>
            <person name="Shiraiwa Y."/>
            <person name="Soanes D.M."/>
            <person name="van der Giezen M."/>
            <person name="Wahlund T.M."/>
            <person name="Williams B."/>
            <person name="Wilson W."/>
            <person name="Wolfe G."/>
            <person name="Wurch L.L."/>
        </authorList>
    </citation>
    <scope>NUCLEOTIDE SEQUENCE</scope>
</reference>